<name>A0A1H9FZD2_9GAMM</name>
<organism evidence="2 3">
    <name type="scientific">Amphritea atlantica</name>
    <dbReference type="NCBI Taxonomy" id="355243"/>
    <lineage>
        <taxon>Bacteria</taxon>
        <taxon>Pseudomonadati</taxon>
        <taxon>Pseudomonadota</taxon>
        <taxon>Gammaproteobacteria</taxon>
        <taxon>Oceanospirillales</taxon>
        <taxon>Oceanospirillaceae</taxon>
        <taxon>Amphritea</taxon>
    </lineage>
</organism>
<feature type="region of interest" description="Disordered" evidence="1">
    <location>
        <begin position="246"/>
        <end position="266"/>
    </location>
</feature>
<dbReference type="OrthoDB" id="6086927at2"/>
<accession>A0A1H9FZD2</accession>
<sequence>MSQLLTRLIEQVRADYLQLMEQDDGRYPYTSAEKICNERLYLSADELAPIVAEDPTLLAARRGNLIASESERDNPSVGMIICANIVAAMMEGLVDVALEHGWLSVDGEGRLMIDAEELKLPEPLAAKVDYSVSEIARENLLLPGESLLTRVMNGAESAYAQRLNDEPQNAYSLALQVASEHSLFAPDDIAPLVEENPLLLGLRGDGMVDEEMFEGDPPAGMIVSAHLTQMVVSQLLELAVEQGVLGSDSSGHPLPPEDGSAGPVIH</sequence>
<dbReference type="EMBL" id="FOGB01000003">
    <property type="protein sequence ID" value="SEQ43214.1"/>
    <property type="molecule type" value="Genomic_DNA"/>
</dbReference>
<keyword evidence="3" id="KW-1185">Reference proteome</keyword>
<evidence type="ECO:0000313" key="2">
    <source>
        <dbReference type="EMBL" id="SEQ43214.1"/>
    </source>
</evidence>
<evidence type="ECO:0000256" key="1">
    <source>
        <dbReference type="SAM" id="MobiDB-lite"/>
    </source>
</evidence>
<dbReference type="STRING" id="355243.SAMN03080615_01525"/>
<protein>
    <submittedName>
        <fullName evidence="2">Uncharacterized protein</fullName>
    </submittedName>
</protein>
<gene>
    <name evidence="2" type="ORF">SAMN03080615_01525</name>
</gene>
<dbReference type="Proteomes" id="UP000198749">
    <property type="component" value="Unassembled WGS sequence"/>
</dbReference>
<reference evidence="3" key="1">
    <citation type="submission" date="2016-10" db="EMBL/GenBank/DDBJ databases">
        <authorList>
            <person name="Varghese N."/>
            <person name="Submissions S."/>
        </authorList>
    </citation>
    <scope>NUCLEOTIDE SEQUENCE [LARGE SCALE GENOMIC DNA]</scope>
    <source>
        <strain evidence="3">DSM 18887</strain>
    </source>
</reference>
<dbReference type="RefSeq" id="WP_091356131.1">
    <property type="nucleotide sequence ID" value="NZ_AP025284.1"/>
</dbReference>
<dbReference type="AlphaFoldDB" id="A0A1H9FZD2"/>
<proteinExistence type="predicted"/>
<evidence type="ECO:0000313" key="3">
    <source>
        <dbReference type="Proteomes" id="UP000198749"/>
    </source>
</evidence>